<dbReference type="GO" id="GO:0016743">
    <property type="term" value="F:carboxyl- or carbamoyltransferase activity"/>
    <property type="evidence" value="ECO:0007669"/>
    <property type="project" value="TreeGrafter"/>
</dbReference>
<keyword evidence="2" id="KW-0378">Hydrolase</keyword>
<evidence type="ECO:0000256" key="2">
    <source>
        <dbReference type="PROSITE-ProRule" id="PRU00520"/>
    </source>
</evidence>
<dbReference type="GO" id="GO:0003725">
    <property type="term" value="F:double-stranded RNA binding"/>
    <property type="evidence" value="ECO:0007669"/>
    <property type="project" value="InterPro"/>
</dbReference>
<comment type="catalytic activity">
    <reaction evidence="2">
        <text>an acyl phosphate + H2O = a carboxylate + phosphate + H(+)</text>
        <dbReference type="Rhea" id="RHEA:14965"/>
        <dbReference type="ChEBI" id="CHEBI:15377"/>
        <dbReference type="ChEBI" id="CHEBI:15378"/>
        <dbReference type="ChEBI" id="CHEBI:29067"/>
        <dbReference type="ChEBI" id="CHEBI:43474"/>
        <dbReference type="ChEBI" id="CHEBI:59918"/>
        <dbReference type="EC" id="3.6.1.7"/>
    </reaction>
</comment>
<dbReference type="GO" id="GO:0051604">
    <property type="term" value="P:protein maturation"/>
    <property type="evidence" value="ECO:0007669"/>
    <property type="project" value="TreeGrafter"/>
</dbReference>
<evidence type="ECO:0000259" key="5">
    <source>
        <dbReference type="PROSITE" id="PS51163"/>
    </source>
</evidence>
<feature type="region of interest" description="Disordered" evidence="3">
    <location>
        <begin position="170"/>
        <end position="202"/>
    </location>
</feature>
<dbReference type="PANTHER" id="PTHR42959">
    <property type="entry name" value="CARBAMOYLTRANSFERASE"/>
    <property type="match status" value="1"/>
</dbReference>
<accession>V8CA76</accession>
<evidence type="ECO:0000313" key="6">
    <source>
        <dbReference type="EMBL" id="ETD23967.1"/>
    </source>
</evidence>
<keyword evidence="7" id="KW-1185">Reference proteome</keyword>
<dbReference type="SUPFAM" id="SSF55821">
    <property type="entry name" value="YrdC/RibB"/>
    <property type="match status" value="1"/>
</dbReference>
<dbReference type="eggNOG" id="COG0068">
    <property type="taxonomic scope" value="Bacteria"/>
</dbReference>
<dbReference type="Gene3D" id="3.30.420.360">
    <property type="match status" value="1"/>
</dbReference>
<dbReference type="PROSITE" id="PS51160">
    <property type="entry name" value="ACYLPHOSPHATASE_3"/>
    <property type="match status" value="1"/>
</dbReference>
<dbReference type="Pfam" id="PF00708">
    <property type="entry name" value="Acylphosphatase"/>
    <property type="match status" value="1"/>
</dbReference>
<dbReference type="Pfam" id="PF22521">
    <property type="entry name" value="HypF_C_2"/>
    <property type="match status" value="1"/>
</dbReference>
<dbReference type="STRING" id="1357400.HMPREF2086_00713"/>
<comment type="similarity">
    <text evidence="1">Belongs to the carbamoyltransferase HypF family.</text>
</comment>
<sequence>MLKIHCKGITQGVGFRPFVCTLGNDLGLRGSVANVGGDGIIYVDLPYTWENLSENLANQKISATKTNVAKKNVAKSFAEKNFTKKKFVAKRFVRFFVLDLDFSLVLLSPLHSLGYLRDRDCANGASKDCISIDFSAFFSAFFASLPTNAKIHSISISYLCEEDYHQVRNAHKSNPNSSSKPTSKSAPKSIQTRNNDSKQNPKSSFEILDSIPAFFLLDSSIPQDLATCRDCLNDIFCPTSRHYLYHLISCTNCGGRYSLIKSLPYDRENTAMSKYEMCQKCKQDYADMQSRFFHAQPISCNDCAVPIRLYEGREIISKDRDTFDMLVALLDSGKIVCIKGLGGFALICDATNASAIATLREKKNRPTKPFAIMAKDIATAQKIANLNKAESSALCEPSAPIVLAWQNKQNPLGLALEQIAPNLSTIGILLANTALHHICFSVFGKPIIYTSANLKGEPIITNLQEAQEKLESITRYFLDFEREIYNGIDDSILRFIAGDMRPIRLARGKTPLNFALPNLQNNPQNQTPPQKSINLQNQISPQNLQNPKSYTQKADSTQRPKSGTKDEIKILAFGAQDKSTLCFCDEKRFMLSPYIGDLSSVATQEKFITNMDFFALVYDFSPRVLVSDFHPRYESVKLAKQIKEENYSTTKHLQIYHHHAHLCAILGEVASSVDEEILGIIWDGSGLGEDSSIWGGEFLFGGFGGVRRVGYFGEFFLYGGEVAIKEIWRVGYALSKLCGHEKMVAKYEAEVISKEILPLLKVAIQKGINTHKTTSVGRLFDGVASLLGILQNTRYEGESGALIEELYYQCPKLDFKPYTFCLQNGVVRLESFIYEICEDICLGEPLPHIARRFIHTLSIIALDFTKEFLGSTTSEAKSSTKQIKVGFSGGVFQNKALCEEIHALFSQAKIPHFFHTIVPTNDSGISFGQAAFGLYGKH</sequence>
<evidence type="ECO:0000256" key="1">
    <source>
        <dbReference type="ARBA" id="ARBA00008097"/>
    </source>
</evidence>
<dbReference type="Gene3D" id="3.90.870.50">
    <property type="match status" value="2"/>
</dbReference>
<dbReference type="GO" id="GO:0008270">
    <property type="term" value="F:zinc ion binding"/>
    <property type="evidence" value="ECO:0007669"/>
    <property type="project" value="InterPro"/>
</dbReference>
<feature type="compositionally biased region" description="Low complexity" evidence="3">
    <location>
        <begin position="172"/>
        <end position="189"/>
    </location>
</feature>
<gene>
    <name evidence="6" type="ORF">HMPREF2086_00713</name>
</gene>
<dbReference type="InterPro" id="IPR036046">
    <property type="entry name" value="Acylphosphatase-like_dom_sf"/>
</dbReference>
<dbReference type="InterPro" id="IPR051060">
    <property type="entry name" value="Carbamoyltrans_HypF-like"/>
</dbReference>
<dbReference type="Gene3D" id="1.10.357.160">
    <property type="match status" value="1"/>
</dbReference>
<comment type="caution">
    <text evidence="6">The sequence shown here is derived from an EMBL/GenBank/DDBJ whole genome shotgun (WGS) entry which is preliminary data.</text>
</comment>
<feature type="compositionally biased region" description="Polar residues" evidence="3">
    <location>
        <begin position="190"/>
        <end position="202"/>
    </location>
</feature>
<dbReference type="Pfam" id="PF17788">
    <property type="entry name" value="HypF_C"/>
    <property type="match status" value="1"/>
</dbReference>
<feature type="region of interest" description="Disordered" evidence="3">
    <location>
        <begin position="541"/>
        <end position="563"/>
    </location>
</feature>
<dbReference type="EC" id="3.6.1.7" evidence="2"/>
<dbReference type="RefSeq" id="WP_023927438.1">
    <property type="nucleotide sequence ID" value="NZ_KI669454.1"/>
</dbReference>
<dbReference type="PATRIC" id="fig|1357400.3.peg.984"/>
<dbReference type="PANTHER" id="PTHR42959:SF1">
    <property type="entry name" value="CARBAMOYLTRANSFERASE HYPF"/>
    <property type="match status" value="1"/>
</dbReference>
<dbReference type="InterPro" id="IPR006070">
    <property type="entry name" value="Sua5-like_dom"/>
</dbReference>
<name>V8CA76_9HELI</name>
<feature type="active site" evidence="2">
    <location>
        <position position="16"/>
    </location>
</feature>
<dbReference type="Gene3D" id="3.30.420.560">
    <property type="match status" value="1"/>
</dbReference>
<reference evidence="6 7" key="1">
    <citation type="journal article" date="2014" name="Genome Announc.">
        <title>Draft genome sequences of six enterohepatic helicobacter species isolated from humans and one from rhesus macaques.</title>
        <authorList>
            <person name="Shen Z."/>
            <person name="Sheh A."/>
            <person name="Young S.K."/>
            <person name="Abouelliel A."/>
            <person name="Ward D.V."/>
            <person name="Earl A.M."/>
            <person name="Fox J.G."/>
        </authorList>
    </citation>
    <scope>NUCLEOTIDE SEQUENCE [LARGE SCALE GENOMIC DNA]</scope>
    <source>
        <strain evidence="6 7">MIT 99-5501</strain>
    </source>
</reference>
<dbReference type="GO" id="GO:0003998">
    <property type="term" value="F:acylphosphatase activity"/>
    <property type="evidence" value="ECO:0007669"/>
    <property type="project" value="UniProtKB-EC"/>
</dbReference>
<protein>
    <recommendedName>
        <fullName evidence="2">acylphosphatase</fullName>
        <ecNumber evidence="2">3.6.1.7</ecNumber>
    </recommendedName>
</protein>
<dbReference type="SUPFAM" id="SSF54975">
    <property type="entry name" value="Acylphosphatase/BLUF domain-like"/>
    <property type="match status" value="1"/>
</dbReference>
<dbReference type="EMBL" id="AZJI01000004">
    <property type="protein sequence ID" value="ETD23967.1"/>
    <property type="molecule type" value="Genomic_DNA"/>
</dbReference>
<dbReference type="OrthoDB" id="9808093at2"/>
<dbReference type="Pfam" id="PF07503">
    <property type="entry name" value="zf-HYPF"/>
    <property type="match status" value="2"/>
</dbReference>
<dbReference type="InterPro" id="IPR011125">
    <property type="entry name" value="Znf_HypF"/>
</dbReference>
<evidence type="ECO:0000259" key="4">
    <source>
        <dbReference type="PROSITE" id="PS51160"/>
    </source>
</evidence>
<dbReference type="InterPro" id="IPR055128">
    <property type="entry name" value="HypF_C_2"/>
</dbReference>
<dbReference type="Pfam" id="PF01300">
    <property type="entry name" value="Sua5_yciO_yrdC"/>
    <property type="match status" value="1"/>
</dbReference>
<proteinExistence type="inferred from homology"/>
<dbReference type="InterPro" id="IPR001792">
    <property type="entry name" value="Acylphosphatase-like_dom"/>
</dbReference>
<evidence type="ECO:0000313" key="7">
    <source>
        <dbReference type="Proteomes" id="UP000018731"/>
    </source>
</evidence>
<feature type="domain" description="Acylphosphatase-like" evidence="4">
    <location>
        <begin position="1"/>
        <end position="91"/>
    </location>
</feature>
<dbReference type="HOGENOM" id="CLU_009164_0_0_7"/>
<dbReference type="InterPro" id="IPR041440">
    <property type="entry name" value="HypF_C"/>
</dbReference>
<dbReference type="Proteomes" id="UP000018731">
    <property type="component" value="Unassembled WGS sequence"/>
</dbReference>
<dbReference type="Gene3D" id="3.30.110.120">
    <property type="match status" value="1"/>
</dbReference>
<dbReference type="AlphaFoldDB" id="V8CA76"/>
<evidence type="ECO:0000256" key="3">
    <source>
        <dbReference type="SAM" id="MobiDB-lite"/>
    </source>
</evidence>
<dbReference type="PROSITE" id="PS51163">
    <property type="entry name" value="YRDC"/>
    <property type="match status" value="1"/>
</dbReference>
<feature type="active site" evidence="2">
    <location>
        <position position="34"/>
    </location>
</feature>
<organism evidence="6 7">
    <name type="scientific">Helicobacter macacae MIT 99-5501</name>
    <dbReference type="NCBI Taxonomy" id="1357400"/>
    <lineage>
        <taxon>Bacteria</taxon>
        <taxon>Pseudomonadati</taxon>
        <taxon>Campylobacterota</taxon>
        <taxon>Epsilonproteobacteria</taxon>
        <taxon>Campylobacterales</taxon>
        <taxon>Helicobacteraceae</taxon>
        <taxon>Helicobacter</taxon>
    </lineage>
</organism>
<feature type="compositionally biased region" description="Polar residues" evidence="3">
    <location>
        <begin position="541"/>
        <end position="561"/>
    </location>
</feature>
<dbReference type="InterPro" id="IPR017945">
    <property type="entry name" value="DHBP_synth_RibB-like_a/b_dom"/>
</dbReference>
<feature type="domain" description="YrdC-like" evidence="5">
    <location>
        <begin position="320"/>
        <end position="508"/>
    </location>
</feature>